<feature type="transmembrane region" description="Helical" evidence="1">
    <location>
        <begin position="172"/>
        <end position="194"/>
    </location>
</feature>
<keyword evidence="3" id="KW-1185">Reference proteome</keyword>
<evidence type="ECO:0000256" key="1">
    <source>
        <dbReference type="SAM" id="Phobius"/>
    </source>
</evidence>
<evidence type="ECO:0000313" key="2">
    <source>
        <dbReference type="EMBL" id="GAC77969.1"/>
    </source>
</evidence>
<keyword evidence="1" id="KW-0812">Transmembrane</keyword>
<organism evidence="2 3">
    <name type="scientific">Gordonia malaquae NBRC 108250</name>
    <dbReference type="NCBI Taxonomy" id="1223542"/>
    <lineage>
        <taxon>Bacteria</taxon>
        <taxon>Bacillati</taxon>
        <taxon>Actinomycetota</taxon>
        <taxon>Actinomycetes</taxon>
        <taxon>Mycobacteriales</taxon>
        <taxon>Gordoniaceae</taxon>
        <taxon>Gordonia</taxon>
    </lineage>
</organism>
<dbReference type="EMBL" id="BAOP01000001">
    <property type="protein sequence ID" value="GAC77969.1"/>
    <property type="molecule type" value="Genomic_DNA"/>
</dbReference>
<proteinExistence type="predicted"/>
<dbReference type="Proteomes" id="UP000035009">
    <property type="component" value="Unassembled WGS sequence"/>
</dbReference>
<dbReference type="STRING" id="410332.SAMN04488550_3357"/>
<protein>
    <submittedName>
        <fullName evidence="2">Uncharacterized protein</fullName>
    </submittedName>
</protein>
<sequence length="351" mass="38285">MVLALAFGLSWPWWARLVAAVVATAAALLGWASLDNGLRPFPAIYGGPRPATITGMHTDGPRTLFDVRVDTARGSFESVIADRVHVDDRHRFSVGSQWEVYEFAASRTRVILTGAHDDVRRYGYDLGDVRGFTDVDGTDGYGSEIVARGFRDRLPDLHTDHPTAADRARPNWGMFVVTLAALVSVATGLPAAAFLVPWPWWAQVLSILAVGAAGVLAWMEIVGNLRPFPAIYDRPRSATVTGVETVGDGDGGSIELFAVRVEEGGVPFDSVLADYINPDQLHRFSTGTRWQVYEFADSSDRVILTEAHDDVLRDGYDLSGVRWGREFTGGTGFGSAVLARGFRARLMDKET</sequence>
<accession>M3VCW6</accession>
<keyword evidence="1" id="KW-1133">Transmembrane helix</keyword>
<feature type="transmembrane region" description="Helical" evidence="1">
    <location>
        <begin position="200"/>
        <end position="219"/>
    </location>
</feature>
<name>M3VCW6_GORML</name>
<gene>
    <name evidence="2" type="ORF">GM1_001_00940</name>
</gene>
<comment type="caution">
    <text evidence="2">The sequence shown here is derived from an EMBL/GenBank/DDBJ whole genome shotgun (WGS) entry which is preliminary data.</text>
</comment>
<dbReference type="AlphaFoldDB" id="M3VCW6"/>
<evidence type="ECO:0000313" key="3">
    <source>
        <dbReference type="Proteomes" id="UP000035009"/>
    </source>
</evidence>
<dbReference type="eggNOG" id="ENOG5033ZU0">
    <property type="taxonomic scope" value="Bacteria"/>
</dbReference>
<keyword evidence="1" id="KW-0472">Membrane</keyword>
<feature type="transmembrane region" description="Helical" evidence="1">
    <location>
        <begin position="13"/>
        <end position="34"/>
    </location>
</feature>
<reference evidence="2 3" key="1">
    <citation type="submission" date="2013-02" db="EMBL/GenBank/DDBJ databases">
        <title>Whole genome shotgun sequence of Gordonia malaquae NBRC 108250.</title>
        <authorList>
            <person name="Yoshida I."/>
            <person name="Hosoyama A."/>
            <person name="Tsuchikane K."/>
            <person name="Ando Y."/>
            <person name="Baba S."/>
            <person name="Ohji S."/>
            <person name="Hamada M."/>
            <person name="Tamura T."/>
            <person name="Yamazoe A."/>
            <person name="Yamazaki S."/>
            <person name="Fujita N."/>
        </authorList>
    </citation>
    <scope>NUCLEOTIDE SEQUENCE [LARGE SCALE GENOMIC DNA]</scope>
    <source>
        <strain evidence="2 3">NBRC 108250</strain>
    </source>
</reference>